<dbReference type="Proteomes" id="UP001332192">
    <property type="component" value="Chromosome"/>
</dbReference>
<feature type="compositionally biased region" description="Gly residues" evidence="1">
    <location>
        <begin position="263"/>
        <end position="272"/>
    </location>
</feature>
<accession>A0ABZ1C240</accession>
<keyword evidence="2" id="KW-0732">Signal</keyword>
<evidence type="ECO:0008006" key="5">
    <source>
        <dbReference type="Google" id="ProtNLM"/>
    </source>
</evidence>
<keyword evidence="4" id="KW-1185">Reference proteome</keyword>
<evidence type="ECO:0000256" key="2">
    <source>
        <dbReference type="SAM" id="SignalP"/>
    </source>
</evidence>
<gene>
    <name evidence="3" type="ORF">U7230_07655</name>
</gene>
<evidence type="ECO:0000313" key="3">
    <source>
        <dbReference type="EMBL" id="WRP18856.1"/>
    </source>
</evidence>
<protein>
    <recommendedName>
        <fullName evidence="5">Peptidase M61 catalytic domain-containing protein</fullName>
    </recommendedName>
</protein>
<dbReference type="RefSeq" id="WP_324718126.1">
    <property type="nucleotide sequence ID" value="NZ_CP141615.1"/>
</dbReference>
<reference evidence="3 4" key="1">
    <citation type="journal article" date="2024" name="Front. Microbiol.">
        <title>Novel thermophilic genera Geochorda gen. nov. and Carboxydochorda gen. nov. from the deep terrestrial subsurface reveal the ecophysiological diversity in the class Limnochordia.</title>
        <authorList>
            <person name="Karnachuk O.V."/>
            <person name="Lukina A.P."/>
            <person name="Avakyan M.R."/>
            <person name="Kadnikov V.V."/>
            <person name="Begmatov S."/>
            <person name="Beletsky A.V."/>
            <person name="Vlasova K.G."/>
            <person name="Novikov A.A."/>
            <person name="Shcherbakova V.A."/>
            <person name="Mardanov A.V."/>
            <person name="Ravin N.V."/>
        </authorList>
    </citation>
    <scope>NUCLEOTIDE SEQUENCE [LARGE SCALE GENOMIC DNA]</scope>
    <source>
        <strain evidence="3 4">L945</strain>
    </source>
</reference>
<feature type="signal peptide" evidence="2">
    <location>
        <begin position="1"/>
        <end position="27"/>
    </location>
</feature>
<evidence type="ECO:0000313" key="4">
    <source>
        <dbReference type="Proteomes" id="UP001332192"/>
    </source>
</evidence>
<proteinExistence type="predicted"/>
<organism evidence="3 4">
    <name type="scientific">Carboxydichorda subterranea</name>
    <dbReference type="NCBI Taxonomy" id="3109565"/>
    <lineage>
        <taxon>Bacteria</taxon>
        <taxon>Bacillati</taxon>
        <taxon>Bacillota</taxon>
        <taxon>Limnochordia</taxon>
        <taxon>Limnochordales</taxon>
        <taxon>Geochordaceae</taxon>
        <taxon>Carboxydichorda</taxon>
    </lineage>
</organism>
<feature type="chain" id="PRO_5046056202" description="Peptidase M61 catalytic domain-containing protein" evidence="2">
    <location>
        <begin position="28"/>
        <end position="416"/>
    </location>
</feature>
<feature type="region of interest" description="Disordered" evidence="1">
    <location>
        <begin position="260"/>
        <end position="294"/>
    </location>
</feature>
<dbReference type="EMBL" id="CP141615">
    <property type="protein sequence ID" value="WRP18856.1"/>
    <property type="molecule type" value="Genomic_DNA"/>
</dbReference>
<name>A0ABZ1C240_9FIRM</name>
<evidence type="ECO:0000256" key="1">
    <source>
        <dbReference type="SAM" id="MobiDB-lite"/>
    </source>
</evidence>
<sequence>MGEVGRLAALTRVVLAALLLAAPQGSAAVRWQRVSEGDFAVSFTPGDETAARKMLGWAEQTRAIAGRVLQAASLPGAHIYLHPSSDWKHSPYSSYADGSSRAVHFLSPSEAPRGVDDVWYFKNLIHEYVHIAHAWVLGRKWWGYRETPSWFREALAEYASVMASTPEVKAAYRGYHDQMRRAVEASDTAFLFKGDVYAWGVFFGAFLTEQWGQDALARVVHSRARSFEASLEELTGLDAIGLERRWMEWLPTYVETVDWPGTRVGGEGGRPGEAGHSRGNGEPQRPSPGSWTAAERRRFRVEDPSFVFWPGSGRAFVQIVLTARVPVPREELERLIEGPGLSPVVMATPEEIRQRQSEWAAQNFAAVVRVDIPVRQENGQWVSAVPVTLRTHPALTLHLVDVQGHWIEASLAWLDE</sequence>